<keyword evidence="1" id="KW-0472">Membrane</keyword>
<keyword evidence="1" id="KW-0812">Transmembrane</keyword>
<dbReference type="InterPro" id="IPR045584">
    <property type="entry name" value="Pilin-like"/>
</dbReference>
<dbReference type="Gene3D" id="3.30.700.10">
    <property type="entry name" value="Glycoprotein, Type 4 Pilin"/>
    <property type="match status" value="1"/>
</dbReference>
<sequence length="154" mass="15850">MKTNNGNGFTLIELLIVIAIIGILAGLVIAVINPQRQLQRAKEGVTRANLAKICQAVLACQSSLSSYDATKCDSFDEIGVYAPTTPAGVSYWPAGSGGAGATNWAGAYAQFATGTGNGVCQMRCVVYNSLQGWVGSAGNVVVNSDGNTGCVTQQ</sequence>
<dbReference type="EMBL" id="PEYT01000010">
    <property type="protein sequence ID" value="PIS23157.1"/>
    <property type="molecule type" value="Genomic_DNA"/>
</dbReference>
<dbReference type="AlphaFoldDB" id="A0A2H0XDZ8"/>
<dbReference type="InterPro" id="IPR012902">
    <property type="entry name" value="N_methyl_site"/>
</dbReference>
<keyword evidence="1" id="KW-1133">Transmembrane helix</keyword>
<evidence type="ECO:0000256" key="1">
    <source>
        <dbReference type="SAM" id="Phobius"/>
    </source>
</evidence>
<proteinExistence type="predicted"/>
<gene>
    <name evidence="2" type="ORF">COT49_01515</name>
</gene>
<reference evidence="3" key="1">
    <citation type="submission" date="2017-09" db="EMBL/GenBank/DDBJ databases">
        <title>Depth-based differentiation of microbial function through sediment-hosted aquifers and enrichment of novel symbionts in the deep terrestrial subsurface.</title>
        <authorList>
            <person name="Probst A.J."/>
            <person name="Ladd B."/>
            <person name="Jarett J.K."/>
            <person name="Geller-Mcgrath D.E."/>
            <person name="Sieber C.M.K."/>
            <person name="Emerson J.B."/>
            <person name="Anantharaman K."/>
            <person name="Thomas B.C."/>
            <person name="Malmstrom R."/>
            <person name="Stieglmeier M."/>
            <person name="Klingl A."/>
            <person name="Woyke T."/>
            <person name="Ryan C.M."/>
            <person name="Banfield J.F."/>
        </authorList>
    </citation>
    <scope>NUCLEOTIDE SEQUENCE [LARGE SCALE GENOMIC DNA]</scope>
</reference>
<dbReference type="NCBIfam" id="TIGR02532">
    <property type="entry name" value="IV_pilin_GFxxxE"/>
    <property type="match status" value="1"/>
</dbReference>
<dbReference type="Proteomes" id="UP000230340">
    <property type="component" value="Unassembled WGS sequence"/>
</dbReference>
<accession>A0A2H0XDZ8</accession>
<feature type="transmembrane region" description="Helical" evidence="1">
    <location>
        <begin position="12"/>
        <end position="32"/>
    </location>
</feature>
<comment type="caution">
    <text evidence="2">The sequence shown here is derived from an EMBL/GenBank/DDBJ whole genome shotgun (WGS) entry which is preliminary data.</text>
</comment>
<dbReference type="Pfam" id="PF07963">
    <property type="entry name" value="N_methyl"/>
    <property type="match status" value="1"/>
</dbReference>
<dbReference type="PANTHER" id="PTHR30093">
    <property type="entry name" value="GENERAL SECRETION PATHWAY PROTEIN G"/>
    <property type="match status" value="1"/>
</dbReference>
<evidence type="ECO:0008006" key="4">
    <source>
        <dbReference type="Google" id="ProtNLM"/>
    </source>
</evidence>
<name>A0A2H0XDZ8_UNCKA</name>
<evidence type="ECO:0000313" key="2">
    <source>
        <dbReference type="EMBL" id="PIS23157.1"/>
    </source>
</evidence>
<protein>
    <recommendedName>
        <fullName evidence="4">Prepilin-type N-terminal cleavage/methylation domain-containing protein</fullName>
    </recommendedName>
</protein>
<evidence type="ECO:0000313" key="3">
    <source>
        <dbReference type="Proteomes" id="UP000230340"/>
    </source>
</evidence>
<organism evidence="2 3">
    <name type="scientific">candidate division WWE3 bacterium CG08_land_8_20_14_0_20_40_13</name>
    <dbReference type="NCBI Taxonomy" id="1975084"/>
    <lineage>
        <taxon>Bacteria</taxon>
        <taxon>Katanobacteria</taxon>
    </lineage>
</organism>
<dbReference type="SUPFAM" id="SSF54523">
    <property type="entry name" value="Pili subunits"/>
    <property type="match status" value="1"/>
</dbReference>